<dbReference type="GO" id="GO:0031932">
    <property type="term" value="C:TORC2 complex"/>
    <property type="evidence" value="ECO:0007669"/>
    <property type="project" value="InterPro"/>
</dbReference>
<keyword evidence="8" id="KW-1185">Reference proteome</keyword>
<feature type="domain" description="Rapamycin-insensitive companion of mTOR N-terminal" evidence="5">
    <location>
        <begin position="216"/>
        <end position="582"/>
    </location>
</feature>
<dbReference type="SMART" id="SM01310">
    <property type="entry name" value="RICTOR_V"/>
    <property type="match status" value="1"/>
</dbReference>
<evidence type="ECO:0000256" key="2">
    <source>
        <dbReference type="SAM" id="Coils"/>
    </source>
</evidence>
<dbReference type="EMBL" id="KV453843">
    <property type="protein sequence ID" value="ODV88589.1"/>
    <property type="molecule type" value="Genomic_DNA"/>
</dbReference>
<evidence type="ECO:0000256" key="3">
    <source>
        <dbReference type="SAM" id="MobiDB-lite"/>
    </source>
</evidence>
<dbReference type="InterPro" id="IPR028267">
    <property type="entry name" value="Pianissimo_N"/>
</dbReference>
<protein>
    <recommendedName>
        <fullName evidence="9">REM-1 domain-containing protein</fullName>
    </recommendedName>
</protein>
<sequence>MASRKHKALEHRHTVYGGTVLQPNTPIDPPMARRSSGDSSRSAITSVRSIKSIRSIRNPVDTEPVFDSDANTRASPETQRVSPLPFVDIACDLDAPVNLTAIDTEIAKETMLLRSAKSVLQNHNAAKTSAVYAQADSQYQSAQVRLEQLKKLRNSAINAPPQNNLSPLLNDSSRFSGLHRIALEVSVPHNQSPTFTAGLLLHALEDTPASQSAKLVQKANEIVDLLSAHPELRPELVLSIVAKHVQSLLLHYSPYVVAAGFRLARYLLTDASSIKAFRTLFSDYIIIKSLTRDSARSIEREQALKFVRAFPEIPDGLNELSLAVLRTIVAIAENTEDKLRIAALEFMAEILVLSPKLAASCGAVRAVLQGLIEGPFELADSLILAYLHVANHPESRQYLRIDEDFRYIVYPLLESQSTGHIHEEKLASSAKVILIILRSWTGIYACSYRNFQVIRDIVLGLKSPLKLSQEIIIDMLFDLFGIVPPKWATRFYLDGREGDNMTYDNDDRLNADGDDYRLQDPKLSTEIDIISHMTSLHLALFFECGLMNALSDFVDKDENDPTHRKASLLVSALTSLSSKVHSQEYSTKFISLGPLFVRAANIDNDNRLTSAHAVYELEGLNKALYLSNAAKTNSDDSLDQLNYHTQLLAMASMRSSKFNSNVLEPTDSAPAPDSANIIGRRSVQPSGPDDSFRAALMDTQVLSTKNYSKWNWDLISLIITGPMLNPKRLDVVIKDTKFLKRIVSFFRPFKYRFSVVKNTEKNRVIVRIGCELIDTLMSTTEGTTYLLENKLIRQIAECIAQIDPYSGISATDPLLSRERMERTLTGGYFTILGTLTNYPQGIAILERWRIFSMLYHLVELGDRDDVLIAILSSLNYTFQSHPMNLVSKCLISEHLSVRVFTTWFVGSVLIKARREWQLSSVNSTAVDLPLRDFEKAFLRLLIQQLYDMSDEVVEIAVSALTKQCEHRERLDYIVSLRPVFSHLGQVGAPLLVQFVGYSPGYNYLSEHGLIEDKCDEWFNEGIERFCDTIESNLAVAFKVPSYEQRVLRTISYKLETKSVWPHNFFRVLVKTKEGCELLRKKKYFDKAVAYVRANHAKLNSSSVIRKVKAYIWLIGAVGSVGKSGAPHVTAEVDDFEYGWGFISNKDVVPLVYDIFKNSKLLTLRGTAFYALGLFSCSEAGRKHLEEQYNWMSPSGKVGEPGLALPTDVVRELQLKTSGFETAEQIEYEAKGVALEDESESLEDSIKRLDRTGRTIVYGLIDLANHILANTAAKSLATIQAKEGKYFRDPQIFRIAMRLLGLYKYRLSIRRFILDLFRTEYVLETLTAKI</sequence>
<evidence type="ECO:0000259" key="6">
    <source>
        <dbReference type="SMART" id="SM01310"/>
    </source>
</evidence>
<dbReference type="PANTHER" id="PTHR13298:SF11">
    <property type="entry name" value="RAPAMYCIN-INSENSITIVE COMPANION OF MTOR"/>
    <property type="match status" value="1"/>
</dbReference>
<name>A0A1E4TA21_9ASCO</name>
<dbReference type="InterPro" id="IPR029452">
    <property type="entry name" value="RICTOR_V"/>
</dbReference>
<reference evidence="8" key="1">
    <citation type="submission" date="2016-02" db="EMBL/GenBank/DDBJ databases">
        <title>Comparative genomics of biotechnologically important yeasts.</title>
        <authorList>
            <consortium name="DOE Joint Genome Institute"/>
            <person name="Riley R."/>
            <person name="Haridas S."/>
            <person name="Wolfe K.H."/>
            <person name="Lopes M.R."/>
            <person name="Hittinger C.T."/>
            <person name="Goker M."/>
            <person name="Salamov A."/>
            <person name="Wisecaver J."/>
            <person name="Long T.M."/>
            <person name="Aerts A.L."/>
            <person name="Barry K."/>
            <person name="Choi C."/>
            <person name="Clum A."/>
            <person name="Coughlan A.Y."/>
            <person name="Deshpande S."/>
            <person name="Douglass A.P."/>
            <person name="Hanson S.J."/>
            <person name="Klenk H.-P."/>
            <person name="Labutti K."/>
            <person name="Lapidus A."/>
            <person name="Lindquist E."/>
            <person name="Lipzen A."/>
            <person name="Meier-Kolthoff J.P."/>
            <person name="Ohm R.A."/>
            <person name="Otillar R.P."/>
            <person name="Pangilinan J."/>
            <person name="Peng Y."/>
            <person name="Rokas A."/>
            <person name="Rosa C.A."/>
            <person name="Scheuner C."/>
            <person name="Sibirny A.A."/>
            <person name="Slot J.C."/>
            <person name="Stielow J.B."/>
            <person name="Sun H."/>
            <person name="Kurtzman C.P."/>
            <person name="Blackwell M."/>
            <person name="Jeffries T.W."/>
            <person name="Grigoriev I.V."/>
        </authorList>
    </citation>
    <scope>NUCLEOTIDE SEQUENCE [LARGE SCALE GENOMIC DNA]</scope>
    <source>
        <strain evidence="8">NRRL Y-17796</strain>
    </source>
</reference>
<feature type="domain" description="Rapamycin-insensitive companion of mTOR" evidence="6">
    <location>
        <begin position="1104"/>
        <end position="1192"/>
    </location>
</feature>
<feature type="coiled-coil region" evidence="2">
    <location>
        <begin position="132"/>
        <end position="159"/>
    </location>
</feature>
<accession>A0A1E4TA21</accession>
<dbReference type="InterPro" id="IPR029451">
    <property type="entry name" value="RICTOR_M"/>
</dbReference>
<evidence type="ECO:0000259" key="4">
    <source>
        <dbReference type="SMART" id="SM01307"/>
    </source>
</evidence>
<evidence type="ECO:0000313" key="7">
    <source>
        <dbReference type="EMBL" id="ODV88589.1"/>
    </source>
</evidence>
<dbReference type="SUPFAM" id="SSF48371">
    <property type="entry name" value="ARM repeat"/>
    <property type="match status" value="1"/>
</dbReference>
<dbReference type="InterPro" id="IPR016024">
    <property type="entry name" value="ARM-type_fold"/>
</dbReference>
<dbReference type="PANTHER" id="PTHR13298">
    <property type="entry name" value="CYTOSOLIC REGULATOR PIANISSIMO"/>
    <property type="match status" value="1"/>
</dbReference>
<dbReference type="Pfam" id="PF14664">
    <property type="entry name" value="RICTOR_N"/>
    <property type="match status" value="1"/>
</dbReference>
<feature type="domain" description="Rapamycin-insensitive companion of mTOR middle" evidence="4">
    <location>
        <begin position="687"/>
        <end position="911"/>
    </location>
</feature>
<dbReference type="InterPro" id="IPR029453">
    <property type="entry name" value="Rictor_IV"/>
</dbReference>
<dbReference type="SMART" id="SM01303">
    <property type="entry name" value="RasGEF_N_2"/>
    <property type="match status" value="1"/>
</dbReference>
<dbReference type="SMART" id="SM01307">
    <property type="entry name" value="RICTOR_M"/>
    <property type="match status" value="1"/>
</dbReference>
<dbReference type="InterPro" id="IPR028268">
    <property type="entry name" value="Pianissimo_fam"/>
</dbReference>
<dbReference type="Pfam" id="PF14668">
    <property type="entry name" value="RICTOR_V"/>
    <property type="match status" value="1"/>
</dbReference>
<feature type="compositionally biased region" description="Low complexity" evidence="3">
    <location>
        <begin position="33"/>
        <end position="45"/>
    </location>
</feature>
<dbReference type="SMART" id="SM01308">
    <property type="entry name" value="RICTOR_N"/>
    <property type="match status" value="1"/>
</dbReference>
<dbReference type="GO" id="GO:0038203">
    <property type="term" value="P:TORC2 signaling"/>
    <property type="evidence" value="ECO:0007669"/>
    <property type="project" value="TreeGrafter"/>
</dbReference>
<feature type="region of interest" description="Disordered" evidence="3">
    <location>
        <begin position="18"/>
        <end position="45"/>
    </location>
</feature>
<proteinExistence type="inferred from homology"/>
<evidence type="ECO:0000256" key="1">
    <source>
        <dbReference type="ARBA" id="ARBA00008878"/>
    </source>
</evidence>
<evidence type="ECO:0000259" key="5">
    <source>
        <dbReference type="SMART" id="SM01308"/>
    </source>
</evidence>
<keyword evidence="2" id="KW-0175">Coiled coil</keyword>
<dbReference type="Pfam" id="PF14663">
    <property type="entry name" value="RasGEF_N_2"/>
    <property type="match status" value="1"/>
</dbReference>
<evidence type="ECO:0000313" key="8">
    <source>
        <dbReference type="Proteomes" id="UP000095023"/>
    </source>
</evidence>
<organism evidence="7 8">
    <name type="scientific">Tortispora caseinolytica NRRL Y-17796</name>
    <dbReference type="NCBI Taxonomy" id="767744"/>
    <lineage>
        <taxon>Eukaryota</taxon>
        <taxon>Fungi</taxon>
        <taxon>Dikarya</taxon>
        <taxon>Ascomycota</taxon>
        <taxon>Saccharomycotina</taxon>
        <taxon>Trigonopsidomycetes</taxon>
        <taxon>Trigonopsidales</taxon>
        <taxon>Trigonopsidaceae</taxon>
        <taxon>Tortispora</taxon>
    </lineage>
</organism>
<gene>
    <name evidence="7" type="ORF">CANCADRAFT_125633</name>
</gene>
<evidence type="ECO:0008006" key="9">
    <source>
        <dbReference type="Google" id="ProtNLM"/>
    </source>
</evidence>
<dbReference type="Pfam" id="PF14666">
    <property type="entry name" value="RICTOR_M"/>
    <property type="match status" value="1"/>
</dbReference>
<dbReference type="OrthoDB" id="271111at2759"/>
<feature type="region of interest" description="Disordered" evidence="3">
    <location>
        <begin position="667"/>
        <end position="686"/>
    </location>
</feature>
<comment type="similarity">
    <text evidence="1">Belongs to the RICTOR family.</text>
</comment>
<dbReference type="Proteomes" id="UP000095023">
    <property type="component" value="Unassembled WGS sequence"/>
</dbReference>